<dbReference type="InterPro" id="IPR024560">
    <property type="entry name" value="UPF0313_C"/>
</dbReference>
<evidence type="ECO:0000256" key="3">
    <source>
        <dbReference type="ARBA" id="ARBA00022723"/>
    </source>
</evidence>
<dbReference type="SFLD" id="SFLDG01082">
    <property type="entry name" value="B12-binding_domain_containing"/>
    <property type="match status" value="1"/>
</dbReference>
<dbReference type="InterPro" id="IPR023404">
    <property type="entry name" value="rSAM_horseshoe"/>
</dbReference>
<evidence type="ECO:0000256" key="2">
    <source>
        <dbReference type="ARBA" id="ARBA00022691"/>
    </source>
</evidence>
<dbReference type="RefSeq" id="WP_012057710.1">
    <property type="nucleotide sequence ID" value="NZ_CP007389.1"/>
</dbReference>
<dbReference type="InterPro" id="IPR007197">
    <property type="entry name" value="rSAM"/>
</dbReference>
<dbReference type="Pfam" id="PF08497">
    <property type="entry name" value="Radical_SAM_N"/>
    <property type="match status" value="1"/>
</dbReference>
<proteinExistence type="inferred from homology"/>
<name>A0ABN4V404_9BACT</name>
<dbReference type="InterPro" id="IPR022946">
    <property type="entry name" value="UPF0313"/>
</dbReference>
<dbReference type="Proteomes" id="UP000185490">
    <property type="component" value="Chromosome"/>
</dbReference>
<reference evidence="8 9" key="1">
    <citation type="submission" date="2014-02" db="EMBL/GenBank/DDBJ databases">
        <title>Diversity of Thermotogales isolates from hydrothermal vents.</title>
        <authorList>
            <person name="Haverkamp T.H.A."/>
            <person name="Lossouarn J."/>
            <person name="Geslin C."/>
            <person name="Nesbo C.L."/>
        </authorList>
    </citation>
    <scope>NUCLEOTIDE SEQUENCE [LARGE SCALE GENOMIC DNA]</scope>
    <source>
        <strain evidence="8 9">431</strain>
    </source>
</reference>
<feature type="binding site" evidence="6">
    <location>
        <position position="310"/>
    </location>
    <ligand>
        <name>[4Fe-4S] cluster</name>
        <dbReference type="ChEBI" id="CHEBI:49883"/>
        <note>4Fe-4S-S-AdoMet</note>
    </ligand>
</feature>
<dbReference type="SUPFAM" id="SSF102114">
    <property type="entry name" value="Radical SAM enzymes"/>
    <property type="match status" value="1"/>
</dbReference>
<evidence type="ECO:0000256" key="6">
    <source>
        <dbReference type="HAMAP-Rule" id="MF_01251"/>
    </source>
</evidence>
<keyword evidence="2 6" id="KW-0949">S-adenosyl-L-methionine</keyword>
<organism evidence="8 9">
    <name type="scientific">Thermosipho melanesiensis</name>
    <dbReference type="NCBI Taxonomy" id="46541"/>
    <lineage>
        <taxon>Bacteria</taxon>
        <taxon>Thermotogati</taxon>
        <taxon>Thermotogota</taxon>
        <taxon>Thermotogae</taxon>
        <taxon>Thermotogales</taxon>
        <taxon>Fervidobacteriaceae</taxon>
        <taxon>Thermosipho</taxon>
    </lineage>
</organism>
<keyword evidence="4 6" id="KW-0408">Iron</keyword>
<evidence type="ECO:0000256" key="5">
    <source>
        <dbReference type="ARBA" id="ARBA00023014"/>
    </source>
</evidence>
<sequence>MFLPTTKSEMKKLGWKELDVIFVTGDAYIDHPSMGISLLGHYLVSKGFKVGIIGQPDVNSDVDITRLGRPRLFFGISGGNVDSLVANYTASLKKRRYDDYTPSSWGNKRPDRAVIVYSNLVKRYFKGIPIVIGGIEASLRRFAHYDWWADKLRKSILLDAKADLLVYGMGEKTVLEIAKCMEKYGSVGKCKDIRGIVWWTSKKLNGAVEIPSYEEILNDKIKYNEAFKKLTILTDPNKNLKIIQKQDTRYVVQNSPQFPLDRREFDNLYLLPFEREVHPFYLKYGNVKAIETVRFSITAVRGCYGMCAFCALTQHQTTHIVSRSKESILEEVKILKRMKKFKGTITDVGGPTANMYGVDCSIRRFMGQCERFCLFEKPCKNALVDHSILLDLLYSIKKEVKNVFISSGIRHDLVLADKNFGEIFIKELPKFTPGQLKLAPEHSHEKVLRLMRKPSIEKFLQFKKMYESNAKKRYVIAYFIVGHPGESFKENNHLKKFIRKELGYKPQQIQIFTPTPGTLSTAIYYTGFDPLTNEKVYIEKRLSIRNKMKKNIMI</sequence>
<dbReference type="NCBIfam" id="TIGR03904">
    <property type="entry name" value="SAM_YgiQ"/>
    <property type="match status" value="1"/>
</dbReference>
<dbReference type="SMART" id="SM00729">
    <property type="entry name" value="Elp3"/>
    <property type="match status" value="1"/>
</dbReference>
<feature type="binding site" evidence="6">
    <location>
        <position position="303"/>
    </location>
    <ligand>
        <name>[4Fe-4S] cluster</name>
        <dbReference type="ChEBI" id="CHEBI:49883"/>
        <note>4Fe-4S-S-AdoMet</note>
    </ligand>
</feature>
<feature type="binding site" evidence="6">
    <location>
        <position position="307"/>
    </location>
    <ligand>
        <name>[4Fe-4S] cluster</name>
        <dbReference type="ChEBI" id="CHEBI:49883"/>
        <note>4Fe-4S-S-AdoMet</note>
    </ligand>
</feature>
<dbReference type="Gene3D" id="3.80.30.20">
    <property type="entry name" value="tm_1862 like domain"/>
    <property type="match status" value="1"/>
</dbReference>
<dbReference type="Pfam" id="PF11842">
    <property type="entry name" value="DUF3362"/>
    <property type="match status" value="1"/>
</dbReference>
<dbReference type="InterPro" id="IPR013704">
    <property type="entry name" value="UPF0313_N"/>
</dbReference>
<evidence type="ECO:0000256" key="1">
    <source>
        <dbReference type="ARBA" id="ARBA00022485"/>
    </source>
</evidence>
<comment type="cofactor">
    <cofactor evidence="6">
        <name>[4Fe-4S] cluster</name>
        <dbReference type="ChEBI" id="CHEBI:49883"/>
    </cofactor>
    <text evidence="6">Binds 1 [4Fe-4S] cluster. The cluster is coordinated with 3 cysteines and an exchangeable S-adenosyl-L-methionine.</text>
</comment>
<accession>A0ABN4V404</accession>
<evidence type="ECO:0000256" key="4">
    <source>
        <dbReference type="ARBA" id="ARBA00023004"/>
    </source>
</evidence>
<dbReference type="InterPro" id="IPR006638">
    <property type="entry name" value="Elp3/MiaA/NifB-like_rSAM"/>
</dbReference>
<keyword evidence="3 6" id="KW-0479">Metal-binding</keyword>
<dbReference type="HAMAP" id="MF_01251">
    <property type="entry name" value="UPF0313"/>
    <property type="match status" value="1"/>
</dbReference>
<dbReference type="PANTHER" id="PTHR32331">
    <property type="entry name" value="UPF0313 PROTEIN YGIQ"/>
    <property type="match status" value="1"/>
</dbReference>
<dbReference type="PANTHER" id="PTHR32331:SF0">
    <property type="entry name" value="UPF0313 PROTEIN YGIQ"/>
    <property type="match status" value="1"/>
</dbReference>
<keyword evidence="9" id="KW-1185">Reference proteome</keyword>
<comment type="similarity">
    <text evidence="6">Belongs to the UPF0313 family.</text>
</comment>
<dbReference type="Pfam" id="PF04055">
    <property type="entry name" value="Radical_SAM"/>
    <property type="match status" value="1"/>
</dbReference>
<protein>
    <recommendedName>
        <fullName evidence="7">Radical SAM core domain-containing protein</fullName>
    </recommendedName>
</protein>
<dbReference type="EMBL" id="CP007389">
    <property type="protein sequence ID" value="APT74411.1"/>
    <property type="molecule type" value="Genomic_DNA"/>
</dbReference>
<gene>
    <name evidence="8" type="ORF">BW47_08005</name>
</gene>
<dbReference type="PROSITE" id="PS51918">
    <property type="entry name" value="RADICAL_SAM"/>
    <property type="match status" value="1"/>
</dbReference>
<keyword evidence="5 6" id="KW-0411">Iron-sulfur</keyword>
<evidence type="ECO:0000259" key="7">
    <source>
        <dbReference type="PROSITE" id="PS51918"/>
    </source>
</evidence>
<evidence type="ECO:0000313" key="9">
    <source>
        <dbReference type="Proteomes" id="UP000185490"/>
    </source>
</evidence>
<dbReference type="SFLD" id="SFLDS00029">
    <property type="entry name" value="Radical_SAM"/>
    <property type="match status" value="1"/>
</dbReference>
<dbReference type="SFLD" id="SFLDG01069">
    <property type="entry name" value="UPF0313"/>
    <property type="match status" value="1"/>
</dbReference>
<keyword evidence="1 6" id="KW-0004">4Fe-4S</keyword>
<evidence type="ECO:0000313" key="8">
    <source>
        <dbReference type="EMBL" id="APT74411.1"/>
    </source>
</evidence>
<dbReference type="InterPro" id="IPR058240">
    <property type="entry name" value="rSAM_sf"/>
</dbReference>
<feature type="domain" description="Radical SAM core" evidence="7">
    <location>
        <begin position="288"/>
        <end position="554"/>
    </location>
</feature>